<comment type="function">
    <text evidence="5">Catalyzes the phosphorylation of the 3'-hydroxyl group of dephosphocoenzyme A to form coenzyme A.</text>
</comment>
<feature type="binding site" evidence="5">
    <location>
        <begin position="11"/>
        <end position="16"/>
    </location>
    <ligand>
        <name>ATP</name>
        <dbReference type="ChEBI" id="CHEBI:30616"/>
    </ligand>
</feature>
<dbReference type="GO" id="GO:0004140">
    <property type="term" value="F:dephospho-CoA kinase activity"/>
    <property type="evidence" value="ECO:0007669"/>
    <property type="project" value="UniProtKB-UniRule"/>
</dbReference>
<evidence type="ECO:0000313" key="7">
    <source>
        <dbReference type="EMBL" id="NFV81622.1"/>
    </source>
</evidence>
<dbReference type="PROSITE" id="PS51219">
    <property type="entry name" value="DPCK"/>
    <property type="match status" value="1"/>
</dbReference>
<dbReference type="InterPro" id="IPR001977">
    <property type="entry name" value="Depp_CoAkinase"/>
</dbReference>
<dbReference type="Gene3D" id="3.40.50.300">
    <property type="entry name" value="P-loop containing nucleotide triphosphate hydrolases"/>
    <property type="match status" value="1"/>
</dbReference>
<dbReference type="InterPro" id="IPR027417">
    <property type="entry name" value="P-loop_NTPase"/>
</dbReference>
<dbReference type="CDD" id="cd02022">
    <property type="entry name" value="DPCK"/>
    <property type="match status" value="1"/>
</dbReference>
<evidence type="ECO:0000256" key="6">
    <source>
        <dbReference type="NCBIfam" id="TIGR00152"/>
    </source>
</evidence>
<dbReference type="UniPathway" id="UPA00241">
    <property type="reaction ID" value="UER00356"/>
</dbReference>
<dbReference type="SUPFAM" id="SSF52540">
    <property type="entry name" value="P-loop containing nucleoside triphosphate hydrolases"/>
    <property type="match status" value="1"/>
</dbReference>
<comment type="subcellular location">
    <subcellularLocation>
        <location evidence="5">Cytoplasm</location>
    </subcellularLocation>
</comment>
<keyword evidence="2 5" id="KW-0547">Nucleotide-binding</keyword>
<evidence type="ECO:0000256" key="1">
    <source>
        <dbReference type="ARBA" id="ARBA00009018"/>
    </source>
</evidence>
<protein>
    <recommendedName>
        <fullName evidence="5 6">Dephospho-CoA kinase</fullName>
        <ecNumber evidence="5 6">2.7.1.24</ecNumber>
    </recommendedName>
    <alternativeName>
        <fullName evidence="5">Dephosphocoenzyme A kinase</fullName>
    </alternativeName>
</protein>
<dbReference type="EC" id="2.7.1.24" evidence="5 6"/>
<evidence type="ECO:0000313" key="8">
    <source>
        <dbReference type="Proteomes" id="UP000480684"/>
    </source>
</evidence>
<dbReference type="GO" id="GO:0015937">
    <property type="term" value="P:coenzyme A biosynthetic process"/>
    <property type="evidence" value="ECO:0007669"/>
    <property type="project" value="UniProtKB-UniRule"/>
</dbReference>
<sequence>MKVLGLTGSIGMGKSTAAAMLRRLGVPVHDADATVHRLMGQGGAAVTAVAAAFPGVVTDGAVDRRELGRRVFGRPAELKRLEAILHPLVRRAETAFLKRHRRYGTKLVVLDIPLLFETGGERRCDRVAVVSCPAFLQAQRVLRRPGMSAERLAAILAQQTPDVEKRRRADFVLRSGVGRVPVLRALKRIVTVMRS</sequence>
<dbReference type="RefSeq" id="WP_163681852.1">
    <property type="nucleotide sequence ID" value="NZ_JAAIYP010000042.1"/>
</dbReference>
<accession>A0A7C9QVP9</accession>
<keyword evidence="8" id="KW-1185">Reference proteome</keyword>
<keyword evidence="3 5" id="KW-0067">ATP-binding</keyword>
<dbReference type="Proteomes" id="UP000480684">
    <property type="component" value="Unassembled WGS sequence"/>
</dbReference>
<name>A0A7C9QVP9_9PROT</name>
<evidence type="ECO:0000256" key="5">
    <source>
        <dbReference type="HAMAP-Rule" id="MF_00376"/>
    </source>
</evidence>
<keyword evidence="5 7" id="KW-0418">Kinase</keyword>
<comment type="pathway">
    <text evidence="5">Cofactor biosynthesis; coenzyme A biosynthesis; CoA from (R)-pantothenate: step 5/5.</text>
</comment>
<dbReference type="GO" id="GO:0005737">
    <property type="term" value="C:cytoplasm"/>
    <property type="evidence" value="ECO:0007669"/>
    <property type="project" value="UniProtKB-SubCell"/>
</dbReference>
<dbReference type="NCBIfam" id="TIGR00152">
    <property type="entry name" value="dephospho-CoA kinase"/>
    <property type="match status" value="1"/>
</dbReference>
<proteinExistence type="inferred from homology"/>
<evidence type="ECO:0000256" key="2">
    <source>
        <dbReference type="ARBA" id="ARBA00022741"/>
    </source>
</evidence>
<evidence type="ECO:0000256" key="4">
    <source>
        <dbReference type="ARBA" id="ARBA00022993"/>
    </source>
</evidence>
<organism evidence="7 8">
    <name type="scientific">Magnetospirillum aberrantis SpK</name>
    <dbReference type="NCBI Taxonomy" id="908842"/>
    <lineage>
        <taxon>Bacteria</taxon>
        <taxon>Pseudomonadati</taxon>
        <taxon>Pseudomonadota</taxon>
        <taxon>Alphaproteobacteria</taxon>
        <taxon>Rhodospirillales</taxon>
        <taxon>Rhodospirillaceae</taxon>
        <taxon>Magnetospirillum</taxon>
    </lineage>
</organism>
<keyword evidence="5" id="KW-0963">Cytoplasm</keyword>
<evidence type="ECO:0000256" key="3">
    <source>
        <dbReference type="ARBA" id="ARBA00022840"/>
    </source>
</evidence>
<dbReference type="GO" id="GO:0005524">
    <property type="term" value="F:ATP binding"/>
    <property type="evidence" value="ECO:0007669"/>
    <property type="project" value="UniProtKB-UniRule"/>
</dbReference>
<gene>
    <name evidence="5" type="primary">coaE</name>
    <name evidence="7" type="ORF">G4223_16045</name>
</gene>
<comment type="similarity">
    <text evidence="1 5">Belongs to the CoaE family.</text>
</comment>
<dbReference type="Pfam" id="PF01121">
    <property type="entry name" value="CoaE"/>
    <property type="match status" value="1"/>
</dbReference>
<keyword evidence="5 7" id="KW-0808">Transferase</keyword>
<reference evidence="7 8" key="1">
    <citation type="submission" date="2020-02" db="EMBL/GenBank/DDBJ databases">
        <authorList>
            <person name="Dziuba M."/>
            <person name="Kuznetsov B."/>
            <person name="Mardanov A."/>
            <person name="Ravin N."/>
            <person name="Grouzdev D."/>
        </authorList>
    </citation>
    <scope>NUCLEOTIDE SEQUENCE [LARGE SCALE GENOMIC DNA]</scope>
    <source>
        <strain evidence="7 8">SpK</strain>
    </source>
</reference>
<keyword evidence="4 5" id="KW-0173">Coenzyme A biosynthesis</keyword>
<dbReference type="EMBL" id="JAAIYP010000042">
    <property type="protein sequence ID" value="NFV81622.1"/>
    <property type="molecule type" value="Genomic_DNA"/>
</dbReference>
<dbReference type="HAMAP" id="MF_00376">
    <property type="entry name" value="Dephospho_CoA_kinase"/>
    <property type="match status" value="1"/>
</dbReference>
<comment type="catalytic activity">
    <reaction evidence="5">
        <text>3'-dephospho-CoA + ATP = ADP + CoA + H(+)</text>
        <dbReference type="Rhea" id="RHEA:18245"/>
        <dbReference type="ChEBI" id="CHEBI:15378"/>
        <dbReference type="ChEBI" id="CHEBI:30616"/>
        <dbReference type="ChEBI" id="CHEBI:57287"/>
        <dbReference type="ChEBI" id="CHEBI:57328"/>
        <dbReference type="ChEBI" id="CHEBI:456216"/>
        <dbReference type="EC" id="2.7.1.24"/>
    </reaction>
</comment>
<dbReference type="AlphaFoldDB" id="A0A7C9QVP9"/>
<dbReference type="PANTHER" id="PTHR10695:SF46">
    <property type="entry name" value="BIFUNCTIONAL COENZYME A SYNTHASE-RELATED"/>
    <property type="match status" value="1"/>
</dbReference>
<comment type="caution">
    <text evidence="7">The sequence shown here is derived from an EMBL/GenBank/DDBJ whole genome shotgun (WGS) entry which is preliminary data.</text>
</comment>
<dbReference type="PANTHER" id="PTHR10695">
    <property type="entry name" value="DEPHOSPHO-COA KINASE-RELATED"/>
    <property type="match status" value="1"/>
</dbReference>